<feature type="compositionally biased region" description="Basic residues" evidence="15">
    <location>
        <begin position="90"/>
        <end position="100"/>
    </location>
</feature>
<keyword evidence="7" id="KW-0479">Metal-binding</keyword>
<evidence type="ECO:0000313" key="18">
    <source>
        <dbReference type="EMBL" id="KAL3718205.1"/>
    </source>
</evidence>
<dbReference type="EMBL" id="JBJKBG010000010">
    <property type="protein sequence ID" value="KAL3718205.1"/>
    <property type="molecule type" value="Genomic_DNA"/>
</dbReference>
<keyword evidence="9" id="KW-0833">Ubl conjugation pathway</keyword>
<evidence type="ECO:0000256" key="13">
    <source>
        <dbReference type="ARBA" id="ARBA00024209"/>
    </source>
</evidence>
<evidence type="ECO:0000256" key="6">
    <source>
        <dbReference type="ARBA" id="ARBA00022692"/>
    </source>
</evidence>
<keyword evidence="12 16" id="KW-0472">Membrane</keyword>
<evidence type="ECO:0000313" key="19">
    <source>
        <dbReference type="Proteomes" id="UP001634007"/>
    </source>
</evidence>
<comment type="similarity">
    <text evidence="13">Belongs to the RING-type zinc finger family. ATL subfamily.</text>
</comment>
<evidence type="ECO:0000259" key="17">
    <source>
        <dbReference type="PROSITE" id="PS50089"/>
    </source>
</evidence>
<comment type="subcellular location">
    <subcellularLocation>
        <location evidence="2">Membrane</location>
        <topology evidence="2">Single-pass membrane protein</topology>
    </subcellularLocation>
</comment>
<accession>A0ABD3ITU1</accession>
<keyword evidence="6 16" id="KW-0812">Transmembrane</keyword>
<dbReference type="SUPFAM" id="SSF57850">
    <property type="entry name" value="RING/U-box"/>
    <property type="match status" value="1"/>
</dbReference>
<feature type="region of interest" description="Disordered" evidence="15">
    <location>
        <begin position="19"/>
        <end position="45"/>
    </location>
</feature>
<evidence type="ECO:0000256" key="8">
    <source>
        <dbReference type="ARBA" id="ARBA00022771"/>
    </source>
</evidence>
<evidence type="ECO:0000256" key="12">
    <source>
        <dbReference type="ARBA" id="ARBA00023136"/>
    </source>
</evidence>
<gene>
    <name evidence="18" type="ORF">ACJRO7_003354</name>
</gene>
<evidence type="ECO:0000256" key="1">
    <source>
        <dbReference type="ARBA" id="ARBA00000900"/>
    </source>
</evidence>
<evidence type="ECO:0000256" key="14">
    <source>
        <dbReference type="PROSITE-ProRule" id="PRU00175"/>
    </source>
</evidence>
<dbReference type="Proteomes" id="UP001634007">
    <property type="component" value="Unassembled WGS sequence"/>
</dbReference>
<name>A0ABD3ITU1_EUCGL</name>
<evidence type="ECO:0000256" key="15">
    <source>
        <dbReference type="SAM" id="MobiDB-lite"/>
    </source>
</evidence>
<evidence type="ECO:0000256" key="7">
    <source>
        <dbReference type="ARBA" id="ARBA00022723"/>
    </source>
</evidence>
<dbReference type="FunFam" id="3.30.40.10:FF:000187">
    <property type="entry name" value="E3 ubiquitin-protein ligase ATL6"/>
    <property type="match status" value="1"/>
</dbReference>
<comment type="caution">
    <text evidence="18">The sequence shown here is derived from an EMBL/GenBank/DDBJ whole genome shotgun (WGS) entry which is preliminary data.</text>
</comment>
<feature type="transmembrane region" description="Helical" evidence="16">
    <location>
        <begin position="55"/>
        <end position="76"/>
    </location>
</feature>
<evidence type="ECO:0000256" key="10">
    <source>
        <dbReference type="ARBA" id="ARBA00022833"/>
    </source>
</evidence>
<evidence type="ECO:0000256" key="9">
    <source>
        <dbReference type="ARBA" id="ARBA00022786"/>
    </source>
</evidence>
<dbReference type="InterPro" id="IPR013083">
    <property type="entry name" value="Znf_RING/FYVE/PHD"/>
</dbReference>
<dbReference type="InterPro" id="IPR001841">
    <property type="entry name" value="Znf_RING"/>
</dbReference>
<dbReference type="Gene3D" id="3.30.40.10">
    <property type="entry name" value="Zinc/RING finger domain, C3HC4 (zinc finger)"/>
    <property type="match status" value="1"/>
</dbReference>
<dbReference type="GO" id="GO:0061630">
    <property type="term" value="F:ubiquitin protein ligase activity"/>
    <property type="evidence" value="ECO:0007669"/>
    <property type="project" value="UniProtKB-EC"/>
</dbReference>
<dbReference type="PANTHER" id="PTHR14155">
    <property type="entry name" value="RING FINGER DOMAIN-CONTAINING"/>
    <property type="match status" value="1"/>
</dbReference>
<dbReference type="EC" id="2.3.2.27" evidence="4"/>
<dbReference type="PROSITE" id="PS50089">
    <property type="entry name" value="ZF_RING_2"/>
    <property type="match status" value="1"/>
</dbReference>
<sequence>MKPHFRKLLYLPNDEDPPTLPLRTPFSSAAANPPSASIGDPLRPPLTNPPFDSSVGLTVLVLLTALFFMGFFSLYIRRFAEGAEAAAASRRARRPLRRGGPRGPSPPHAPPGGRPPCSAARKGLDPAVIRSLPAFAYGGGGAKYQAECAVCLSDFEEEEVVKAIPRCSHVFHADCIDRWLCAHVSCPVCRDARLMEAARTASELGGGSTAASGDTCLEIRGGGGGGGSGVRRSSSWSSTLAWEGRSLERTMSF</sequence>
<evidence type="ECO:0000256" key="3">
    <source>
        <dbReference type="ARBA" id="ARBA00004906"/>
    </source>
</evidence>
<dbReference type="Pfam" id="PF13639">
    <property type="entry name" value="zf-RING_2"/>
    <property type="match status" value="1"/>
</dbReference>
<proteinExistence type="inferred from homology"/>
<keyword evidence="19" id="KW-1185">Reference proteome</keyword>
<dbReference type="GO" id="GO:0016020">
    <property type="term" value="C:membrane"/>
    <property type="evidence" value="ECO:0007669"/>
    <property type="project" value="UniProtKB-SubCell"/>
</dbReference>
<feature type="region of interest" description="Disordered" evidence="15">
    <location>
        <begin position="90"/>
        <end position="120"/>
    </location>
</feature>
<dbReference type="InterPro" id="IPR053238">
    <property type="entry name" value="RING-H2_zinc_finger"/>
</dbReference>
<keyword evidence="11 16" id="KW-1133">Transmembrane helix</keyword>
<keyword evidence="10" id="KW-0862">Zinc</keyword>
<organism evidence="18 19">
    <name type="scientific">Eucalyptus globulus</name>
    <name type="common">Tasmanian blue gum</name>
    <dbReference type="NCBI Taxonomy" id="34317"/>
    <lineage>
        <taxon>Eukaryota</taxon>
        <taxon>Viridiplantae</taxon>
        <taxon>Streptophyta</taxon>
        <taxon>Embryophyta</taxon>
        <taxon>Tracheophyta</taxon>
        <taxon>Spermatophyta</taxon>
        <taxon>Magnoliopsida</taxon>
        <taxon>eudicotyledons</taxon>
        <taxon>Gunneridae</taxon>
        <taxon>Pentapetalae</taxon>
        <taxon>rosids</taxon>
        <taxon>malvids</taxon>
        <taxon>Myrtales</taxon>
        <taxon>Myrtaceae</taxon>
        <taxon>Myrtoideae</taxon>
        <taxon>Eucalypteae</taxon>
        <taxon>Eucalyptus</taxon>
    </lineage>
</organism>
<dbReference type="SMART" id="SM00184">
    <property type="entry name" value="RING"/>
    <property type="match status" value="1"/>
</dbReference>
<feature type="compositionally biased region" description="Pro residues" evidence="15">
    <location>
        <begin position="103"/>
        <end position="114"/>
    </location>
</feature>
<keyword evidence="5" id="KW-0808">Transferase</keyword>
<evidence type="ECO:0000256" key="5">
    <source>
        <dbReference type="ARBA" id="ARBA00022679"/>
    </source>
</evidence>
<comment type="pathway">
    <text evidence="3">Protein modification; protein ubiquitination.</text>
</comment>
<dbReference type="PANTHER" id="PTHR14155:SF592">
    <property type="entry name" value="RING-H2 FINGER PROTEIN ATL57"/>
    <property type="match status" value="1"/>
</dbReference>
<evidence type="ECO:0000256" key="4">
    <source>
        <dbReference type="ARBA" id="ARBA00012483"/>
    </source>
</evidence>
<dbReference type="GO" id="GO:0008270">
    <property type="term" value="F:zinc ion binding"/>
    <property type="evidence" value="ECO:0007669"/>
    <property type="project" value="UniProtKB-KW"/>
</dbReference>
<evidence type="ECO:0000256" key="16">
    <source>
        <dbReference type="SAM" id="Phobius"/>
    </source>
</evidence>
<dbReference type="CDD" id="cd16461">
    <property type="entry name" value="RING-H2_EL5-like"/>
    <property type="match status" value="1"/>
</dbReference>
<evidence type="ECO:0000256" key="11">
    <source>
        <dbReference type="ARBA" id="ARBA00022989"/>
    </source>
</evidence>
<protein>
    <recommendedName>
        <fullName evidence="4">RING-type E3 ubiquitin transferase</fullName>
        <ecNumber evidence="4">2.3.2.27</ecNumber>
    </recommendedName>
</protein>
<dbReference type="AlphaFoldDB" id="A0ABD3ITU1"/>
<feature type="domain" description="RING-type" evidence="17">
    <location>
        <begin position="148"/>
        <end position="190"/>
    </location>
</feature>
<comment type="catalytic activity">
    <reaction evidence="1">
        <text>S-ubiquitinyl-[E2 ubiquitin-conjugating enzyme]-L-cysteine + [acceptor protein]-L-lysine = [E2 ubiquitin-conjugating enzyme]-L-cysteine + N(6)-ubiquitinyl-[acceptor protein]-L-lysine.</text>
        <dbReference type="EC" id="2.3.2.27"/>
    </reaction>
</comment>
<evidence type="ECO:0000256" key="2">
    <source>
        <dbReference type="ARBA" id="ARBA00004167"/>
    </source>
</evidence>
<keyword evidence="8 14" id="KW-0863">Zinc-finger</keyword>
<reference evidence="18 19" key="1">
    <citation type="submission" date="2024-11" db="EMBL/GenBank/DDBJ databases">
        <title>Chromosome-level genome assembly of Eucalyptus globulus Labill. provides insights into its genome evolution.</title>
        <authorList>
            <person name="Li X."/>
        </authorList>
    </citation>
    <scope>NUCLEOTIDE SEQUENCE [LARGE SCALE GENOMIC DNA]</scope>
    <source>
        <strain evidence="18">CL2024</strain>
        <tissue evidence="18">Fresh tender leaves</tissue>
    </source>
</reference>
<feature type="compositionally biased region" description="Low complexity" evidence="15">
    <location>
        <begin position="27"/>
        <end position="37"/>
    </location>
</feature>